<accession>A0A9P1DQT4</accession>
<feature type="compositionally biased region" description="Basic and acidic residues" evidence="1">
    <location>
        <begin position="595"/>
        <end position="609"/>
    </location>
</feature>
<proteinExistence type="predicted"/>
<evidence type="ECO:0000313" key="3">
    <source>
        <dbReference type="EMBL" id="CAL4801972.1"/>
    </source>
</evidence>
<evidence type="ECO:0000256" key="1">
    <source>
        <dbReference type="SAM" id="MobiDB-lite"/>
    </source>
</evidence>
<evidence type="ECO:0000313" key="2">
    <source>
        <dbReference type="EMBL" id="CAI4014660.1"/>
    </source>
</evidence>
<reference evidence="2" key="1">
    <citation type="submission" date="2022-10" db="EMBL/GenBank/DDBJ databases">
        <authorList>
            <person name="Chen Y."/>
            <person name="Dougan E. K."/>
            <person name="Chan C."/>
            <person name="Rhodes N."/>
            <person name="Thang M."/>
        </authorList>
    </citation>
    <scope>NUCLEOTIDE SEQUENCE</scope>
</reference>
<feature type="region of interest" description="Disordered" evidence="1">
    <location>
        <begin position="380"/>
        <end position="427"/>
    </location>
</feature>
<dbReference type="EMBL" id="CAMXCT010006468">
    <property type="protein sequence ID" value="CAI4014660.1"/>
    <property type="molecule type" value="Genomic_DNA"/>
</dbReference>
<keyword evidence="4" id="KW-1185">Reference proteome</keyword>
<organism evidence="2">
    <name type="scientific">Cladocopium goreaui</name>
    <dbReference type="NCBI Taxonomy" id="2562237"/>
    <lineage>
        <taxon>Eukaryota</taxon>
        <taxon>Sar</taxon>
        <taxon>Alveolata</taxon>
        <taxon>Dinophyceae</taxon>
        <taxon>Suessiales</taxon>
        <taxon>Symbiodiniaceae</taxon>
        <taxon>Cladocopium</taxon>
    </lineage>
</organism>
<sequence>MSLHLPDLIREIHYFWGGSATLDCSGLGFGTIALLVLISWVLGFFTGPWSSEPDCASIELVTEQSRSKRWEVIEPDFVWDSAWERALLQATSAAELAQIDISHCGAVEPSPATPFPNTVFVVLRGAPGFDPCVTSEASCYFQVVQDQSTDPPRPFHRLLAERFSRLCHSSRGRSLGDWGKSSMATSSAGRAITEEGVLKQLRALNPEAIMAIRDLCSQNHRAGGVMFVCRKLRRSKRFEEFFTADGETYALNACVVQLESAKGKHLGEGQGLLVDAPWEALSNFRRPLSLRGDPLRLLIRFTCDNNVCRPSRESVWLLTPGFRSSWMRIPPRSMPPASKTSFHSGDGSLPPSAPSLDAGTLERLKILAWCGQPKLLSTSDKTVDRLPHSEMLGDPKEEVDEGEPLDPSQFQDHAEDGFSPDATARPDAEAAAIQAAHRCTSCADDWLGQQHRVHQWDRGLPAREAFVKISDNLQQISSVVETNAMLELGLQDRHSTPGLLRDYLERRVPLGTYRLLTQVGYLMAHAYELGARTGNVELKGFEAKGMVWWSRRRWTARSLVKPFSRLSAPSWIPANVGYLRDLDFLEGRIKNVEKDGAKPTREKEYEAAPKPKAKWSNRRKRGKNDTSSGGGEESGAWYWTGSLHLSPYRRKRRRHLETCARCLQMVVVGLNWLTLGHAQTPPAHACLGAPISSAQHEMLERLEEMLDHFLREIDPYGSGGKHFAPSLSEHVQRGSEFGGLSRATMGRMQSCLQKFEEWLQNELGINLEAALCSAEMANLALRGYGEWLFSGGKPRYLFVYTVTGVQRLRPEMRSLLSGAWHIDRMWQLEDLVFPEDALLQQHACIDDTSVILLARLIFAQLPLSERSFGASIAVFQ</sequence>
<evidence type="ECO:0000313" key="4">
    <source>
        <dbReference type="Proteomes" id="UP001152797"/>
    </source>
</evidence>
<reference evidence="3 4" key="2">
    <citation type="submission" date="2024-05" db="EMBL/GenBank/DDBJ databases">
        <authorList>
            <person name="Chen Y."/>
            <person name="Shah S."/>
            <person name="Dougan E. K."/>
            <person name="Thang M."/>
            <person name="Chan C."/>
        </authorList>
    </citation>
    <scope>NUCLEOTIDE SEQUENCE [LARGE SCALE GENOMIC DNA]</scope>
</reference>
<name>A0A9P1DQT4_9DINO</name>
<gene>
    <name evidence="2" type="ORF">C1SCF055_LOCUS39548</name>
</gene>
<dbReference type="AlphaFoldDB" id="A0A9P1DQT4"/>
<protein>
    <submittedName>
        <fullName evidence="3">C3H1-type domain-containing protein</fullName>
    </submittedName>
</protein>
<feature type="region of interest" description="Disordered" evidence="1">
    <location>
        <begin position="595"/>
        <end position="632"/>
    </location>
</feature>
<feature type="compositionally biased region" description="Basic residues" evidence="1">
    <location>
        <begin position="611"/>
        <end position="622"/>
    </location>
</feature>
<feature type="region of interest" description="Disordered" evidence="1">
    <location>
        <begin position="328"/>
        <end position="356"/>
    </location>
</feature>
<comment type="caution">
    <text evidence="2">The sequence shown here is derived from an EMBL/GenBank/DDBJ whole genome shotgun (WGS) entry which is preliminary data.</text>
</comment>
<dbReference type="Proteomes" id="UP001152797">
    <property type="component" value="Unassembled WGS sequence"/>
</dbReference>
<feature type="compositionally biased region" description="Basic and acidic residues" evidence="1">
    <location>
        <begin position="381"/>
        <end position="396"/>
    </location>
</feature>
<dbReference type="EMBL" id="CAMXCT030006468">
    <property type="protein sequence ID" value="CAL4801972.1"/>
    <property type="molecule type" value="Genomic_DNA"/>
</dbReference>
<dbReference type="EMBL" id="CAMXCT020006468">
    <property type="protein sequence ID" value="CAL1168035.1"/>
    <property type="molecule type" value="Genomic_DNA"/>
</dbReference>